<protein>
    <submittedName>
        <fullName evidence="3">Uncharacterized protein</fullName>
    </submittedName>
</protein>
<sequence>MINLENFLRSQVALARQSAITNLMNSQLKIGTPVKEHLLKLMGFFAKVEDNGAELDVNLQIEIVFKSLTKEFAGFRAAYNFGNKALTFTQLMKESQSYEFMQNGYEPVQEKPKANLAVRLSSSKGKQKPKGKNKQTKSLVPPRVDRKKAKKSKDPKKIKCFLCNRKGHFK</sequence>
<dbReference type="OrthoDB" id="995524at2759"/>
<dbReference type="Pfam" id="PF14223">
    <property type="entry name" value="Retrotran_gag_2"/>
    <property type="match status" value="1"/>
</dbReference>
<evidence type="ECO:0000256" key="1">
    <source>
        <dbReference type="SAM" id="MobiDB-lite"/>
    </source>
</evidence>
<dbReference type="PaxDb" id="3635-A0A1U8JW44"/>
<dbReference type="KEGG" id="ghi:107911120"/>
<dbReference type="AlphaFoldDB" id="A0A1U8JW44"/>
<feature type="region of interest" description="Disordered" evidence="1">
    <location>
        <begin position="120"/>
        <end position="157"/>
    </location>
</feature>
<accession>A0A1U8JW44</accession>
<proteinExistence type="predicted"/>
<reference evidence="3" key="2">
    <citation type="submission" date="2025-08" db="UniProtKB">
        <authorList>
            <consortium name="RefSeq"/>
        </authorList>
    </citation>
    <scope>IDENTIFICATION</scope>
</reference>
<evidence type="ECO:0000313" key="3">
    <source>
        <dbReference type="RefSeq" id="XP_016694496.1"/>
    </source>
</evidence>
<gene>
    <name evidence="3" type="primary">LOC107911120</name>
</gene>
<keyword evidence="2" id="KW-1185">Reference proteome</keyword>
<dbReference type="GeneID" id="107911120"/>
<dbReference type="RefSeq" id="XP_016694496.1">
    <property type="nucleotide sequence ID" value="XM_016839007.1"/>
</dbReference>
<reference evidence="2" key="1">
    <citation type="journal article" date="2020" name="Nat. Genet.">
        <title>Genomic diversifications of five Gossypium allopolyploid species and their impact on cotton improvement.</title>
        <authorList>
            <person name="Chen Z.J."/>
            <person name="Sreedasyam A."/>
            <person name="Ando A."/>
            <person name="Song Q."/>
            <person name="De Santiago L.M."/>
            <person name="Hulse-Kemp A.M."/>
            <person name="Ding M."/>
            <person name="Ye W."/>
            <person name="Kirkbride R.C."/>
            <person name="Jenkins J."/>
            <person name="Plott C."/>
            <person name="Lovell J."/>
            <person name="Lin Y.M."/>
            <person name="Vaughn R."/>
            <person name="Liu B."/>
            <person name="Simpson S."/>
            <person name="Scheffler B.E."/>
            <person name="Wen L."/>
            <person name="Saski C.A."/>
            <person name="Grover C.E."/>
            <person name="Hu G."/>
            <person name="Conover J.L."/>
            <person name="Carlson J.W."/>
            <person name="Shu S."/>
            <person name="Boston L.B."/>
            <person name="Williams M."/>
            <person name="Peterson D.G."/>
            <person name="McGee K."/>
            <person name="Jones D.C."/>
            <person name="Wendel J.F."/>
            <person name="Stelly D.M."/>
            <person name="Grimwood J."/>
            <person name="Schmutz J."/>
        </authorList>
    </citation>
    <scope>NUCLEOTIDE SEQUENCE [LARGE SCALE GENOMIC DNA]</scope>
    <source>
        <strain evidence="2">cv. TM-1</strain>
    </source>
</reference>
<feature type="compositionally biased region" description="Basic residues" evidence="1">
    <location>
        <begin position="145"/>
        <end position="157"/>
    </location>
</feature>
<dbReference type="Proteomes" id="UP000818029">
    <property type="component" value="Chromosome D11"/>
</dbReference>
<feature type="compositionally biased region" description="Basic residues" evidence="1">
    <location>
        <begin position="125"/>
        <end position="135"/>
    </location>
</feature>
<organism evidence="2 3">
    <name type="scientific">Gossypium hirsutum</name>
    <name type="common">Upland cotton</name>
    <name type="synonym">Gossypium mexicanum</name>
    <dbReference type="NCBI Taxonomy" id="3635"/>
    <lineage>
        <taxon>Eukaryota</taxon>
        <taxon>Viridiplantae</taxon>
        <taxon>Streptophyta</taxon>
        <taxon>Embryophyta</taxon>
        <taxon>Tracheophyta</taxon>
        <taxon>Spermatophyta</taxon>
        <taxon>Magnoliopsida</taxon>
        <taxon>eudicotyledons</taxon>
        <taxon>Gunneridae</taxon>
        <taxon>Pentapetalae</taxon>
        <taxon>rosids</taxon>
        <taxon>malvids</taxon>
        <taxon>Malvales</taxon>
        <taxon>Malvaceae</taxon>
        <taxon>Malvoideae</taxon>
        <taxon>Gossypium</taxon>
    </lineage>
</organism>
<evidence type="ECO:0000313" key="2">
    <source>
        <dbReference type="Proteomes" id="UP000818029"/>
    </source>
</evidence>
<name>A0A1U8JW44_GOSHI</name>